<protein>
    <submittedName>
        <fullName evidence="1">Uncharacterized protein</fullName>
    </submittedName>
</protein>
<dbReference type="AlphaFoldDB" id="A0A975BLT3"/>
<dbReference type="EMBL" id="CP061800">
    <property type="protein sequence ID" value="QTA87587.1"/>
    <property type="molecule type" value="Genomic_DNA"/>
</dbReference>
<keyword evidence="2" id="KW-1185">Reference proteome</keyword>
<organism evidence="1 2">
    <name type="scientific">Desulfonema magnum</name>
    <dbReference type="NCBI Taxonomy" id="45655"/>
    <lineage>
        <taxon>Bacteria</taxon>
        <taxon>Pseudomonadati</taxon>
        <taxon>Thermodesulfobacteriota</taxon>
        <taxon>Desulfobacteria</taxon>
        <taxon>Desulfobacterales</taxon>
        <taxon>Desulfococcaceae</taxon>
        <taxon>Desulfonema</taxon>
    </lineage>
</organism>
<name>A0A975BLT3_9BACT</name>
<dbReference type="KEGG" id="dmm:dnm_036210"/>
<reference evidence="1" key="1">
    <citation type="journal article" date="2021" name="Microb. Physiol.">
        <title>Proteogenomic Insights into the Physiology of Marine, Sulfate-Reducing, Filamentous Desulfonema limicola and Desulfonema magnum.</title>
        <authorList>
            <person name="Schnaars V."/>
            <person name="Wohlbrand L."/>
            <person name="Scheve S."/>
            <person name="Hinrichs C."/>
            <person name="Reinhardt R."/>
            <person name="Rabus R."/>
        </authorList>
    </citation>
    <scope>NUCLEOTIDE SEQUENCE</scope>
    <source>
        <strain evidence="1">4be13</strain>
    </source>
</reference>
<evidence type="ECO:0000313" key="1">
    <source>
        <dbReference type="EMBL" id="QTA87587.1"/>
    </source>
</evidence>
<accession>A0A975BLT3</accession>
<proteinExistence type="predicted"/>
<gene>
    <name evidence="1" type="ORF">dnm_036210</name>
</gene>
<dbReference type="Proteomes" id="UP000663722">
    <property type="component" value="Chromosome"/>
</dbReference>
<sequence length="88" mass="10253">MRLIRSAKLAVWQEQCFAFRASEKIAKLQVWDSGWINFFSDYNGFRGGPAIPGKIVIFSESRTVCDFFLTEKRMPQRHEDTKRHGEPS</sequence>
<evidence type="ECO:0000313" key="2">
    <source>
        <dbReference type="Proteomes" id="UP000663722"/>
    </source>
</evidence>